<dbReference type="InterPro" id="IPR001602">
    <property type="entry name" value="UPF0047_YjbQ-like"/>
</dbReference>
<organism evidence="1">
    <name type="scientific">human gut metagenome</name>
    <dbReference type="NCBI Taxonomy" id="408170"/>
    <lineage>
        <taxon>unclassified sequences</taxon>
        <taxon>metagenomes</taxon>
        <taxon>organismal metagenomes</taxon>
    </lineage>
</organism>
<proteinExistence type="predicted"/>
<accession>K1SIC8</accession>
<protein>
    <submittedName>
        <fullName evidence="1">Protein belonging to Uncharacterized protein family UPF0047</fullName>
    </submittedName>
</protein>
<dbReference type="Pfam" id="PF01894">
    <property type="entry name" value="YjbQ"/>
    <property type="match status" value="1"/>
</dbReference>
<name>K1SIC8_9ZZZZ</name>
<dbReference type="EMBL" id="AJWY01010576">
    <property type="protein sequence ID" value="EKC55159.1"/>
    <property type="molecule type" value="Genomic_DNA"/>
</dbReference>
<gene>
    <name evidence="1" type="ORF">LEA_15498</name>
</gene>
<comment type="caution">
    <text evidence="1">The sequence shown here is derived from an EMBL/GenBank/DDBJ whole genome shotgun (WGS) entry which is preliminary data.</text>
</comment>
<dbReference type="InterPro" id="IPR035917">
    <property type="entry name" value="YjbQ-like_sf"/>
</dbReference>
<dbReference type="SUPFAM" id="SSF111038">
    <property type="entry name" value="YjbQ-like"/>
    <property type="match status" value="1"/>
</dbReference>
<dbReference type="Gene3D" id="2.60.120.460">
    <property type="entry name" value="YjbQ-like"/>
    <property type="match status" value="1"/>
</dbReference>
<sequence length="39" mass="4581">VNVIIADCKLLLGMWQGIYFCEYDGPRNRQFYVKIIGDE</sequence>
<reference evidence="1" key="1">
    <citation type="journal article" date="2013" name="Environ. Microbiol.">
        <title>Microbiota from the distal guts of lean and obese adolescents exhibit partial functional redundancy besides clear differences in community structure.</title>
        <authorList>
            <person name="Ferrer M."/>
            <person name="Ruiz A."/>
            <person name="Lanza F."/>
            <person name="Haange S.B."/>
            <person name="Oberbach A."/>
            <person name="Till H."/>
            <person name="Bargiela R."/>
            <person name="Campoy C."/>
            <person name="Segura M.T."/>
            <person name="Richter M."/>
            <person name="von Bergen M."/>
            <person name="Seifert J."/>
            <person name="Suarez A."/>
        </authorList>
    </citation>
    <scope>NUCLEOTIDE SEQUENCE</scope>
</reference>
<feature type="non-terminal residue" evidence="1">
    <location>
        <position position="1"/>
    </location>
</feature>
<evidence type="ECO:0000313" key="1">
    <source>
        <dbReference type="EMBL" id="EKC55159.1"/>
    </source>
</evidence>
<dbReference type="AlphaFoldDB" id="K1SIC8"/>